<dbReference type="OrthoDB" id="4359917at2759"/>
<accession>B6HWH8</accession>
<dbReference type="AlphaFoldDB" id="B6HWH8"/>
<keyword evidence="2" id="KW-1185">Reference proteome</keyword>
<reference evidence="1 2" key="1">
    <citation type="journal article" date="2008" name="Nat. Biotechnol.">
        <title>Genome sequencing and analysis of the filamentous fungus Penicillium chrysogenum.</title>
        <authorList>
            <person name="van den Berg M.A."/>
            <person name="Albang R."/>
            <person name="Albermann K."/>
            <person name="Badger J.H."/>
            <person name="Daran J.-M."/>
            <person name="Driessen A.J.M."/>
            <person name="Garcia-Estrada C."/>
            <person name="Fedorova N.D."/>
            <person name="Harris D.M."/>
            <person name="Heijne W.H.M."/>
            <person name="Joardar V.S."/>
            <person name="Kiel J.A.K.W."/>
            <person name="Kovalchuk A."/>
            <person name="Martin J.F."/>
            <person name="Nierman W.C."/>
            <person name="Nijland J.G."/>
            <person name="Pronk J.T."/>
            <person name="Roubos J.A."/>
            <person name="van der Klei I.J."/>
            <person name="van Peij N.N.M.E."/>
            <person name="Veenhuis M."/>
            <person name="von Doehren H."/>
            <person name="Wagner C."/>
            <person name="Wortman J.R."/>
            <person name="Bovenberg R.A.L."/>
        </authorList>
    </citation>
    <scope>NUCLEOTIDE SEQUENCE [LARGE SCALE GENOMIC DNA]</scope>
    <source>
        <strain evidence="2">ATCC 28089 / DSM 1075 / NRRL 1951 / Wisconsin 54-1255</strain>
    </source>
</reference>
<dbReference type="HOGENOM" id="CLU_1489474_0_0_1"/>
<evidence type="ECO:0000313" key="2">
    <source>
        <dbReference type="Proteomes" id="UP000000724"/>
    </source>
</evidence>
<dbReference type="VEuPathDB" id="FungiDB:PCH_Pc24g00150"/>
<gene>
    <name evidence="1" type="ORF">Pc24g00150</name>
    <name evidence="1" type="ORF">PCH_Pc24g00150</name>
</gene>
<organism evidence="1 2">
    <name type="scientific">Penicillium rubens (strain ATCC 28089 / DSM 1075 / NRRL 1951 / Wisconsin 54-1255)</name>
    <name type="common">Penicillium chrysogenum</name>
    <dbReference type="NCBI Taxonomy" id="500485"/>
    <lineage>
        <taxon>Eukaryota</taxon>
        <taxon>Fungi</taxon>
        <taxon>Dikarya</taxon>
        <taxon>Ascomycota</taxon>
        <taxon>Pezizomycotina</taxon>
        <taxon>Eurotiomycetes</taxon>
        <taxon>Eurotiomycetidae</taxon>
        <taxon>Eurotiales</taxon>
        <taxon>Aspergillaceae</taxon>
        <taxon>Penicillium</taxon>
        <taxon>Penicillium chrysogenum species complex</taxon>
    </lineage>
</organism>
<evidence type="ECO:0000313" key="1">
    <source>
        <dbReference type="EMBL" id="CAP86923.1"/>
    </source>
</evidence>
<proteinExistence type="predicted"/>
<sequence>MEDIVPIVRQIGQQQAHNAYYRDCYSPFKLLQELTEHTFTELQRLYKSGTERSTNSVHQLLRNFQNTICNLVERACEAQAECEKFCSVNESHSARVVFEPIRRMYTNPQASLQEPRENHNVLCVPQYFSPKAHTPCRSPPTQSSHESDTAIKKFRLPQNVHHKGEQCLAPPSATVLTYHFPHSQPNDHLRAWQLDATAEKMDQPYG</sequence>
<dbReference type="Proteomes" id="UP000000724">
    <property type="component" value="Contig Pc00c24"/>
</dbReference>
<name>B6HWH8_PENRW</name>
<dbReference type="EMBL" id="AM920439">
    <property type="protein sequence ID" value="CAP86923.1"/>
    <property type="molecule type" value="Genomic_DNA"/>
</dbReference>
<protein>
    <submittedName>
        <fullName evidence="1">Uncharacterized protein</fullName>
    </submittedName>
</protein>